<reference evidence="1" key="1">
    <citation type="submission" date="2018-05" db="EMBL/GenBank/DDBJ databases">
        <authorList>
            <person name="Lanie J.A."/>
            <person name="Ng W.-L."/>
            <person name="Kazmierczak K.M."/>
            <person name="Andrzejewski T.M."/>
            <person name="Davidsen T.M."/>
            <person name="Wayne K.J."/>
            <person name="Tettelin H."/>
            <person name="Glass J.I."/>
            <person name="Rusch D."/>
            <person name="Podicherti R."/>
            <person name="Tsui H.-C.T."/>
            <person name="Winkler M.E."/>
        </authorList>
    </citation>
    <scope>NUCLEOTIDE SEQUENCE</scope>
</reference>
<gene>
    <name evidence="1" type="ORF">METZ01_LOCUS178616</name>
</gene>
<name>A0A382CIX5_9ZZZZ</name>
<dbReference type="EMBL" id="UINC01034625">
    <property type="protein sequence ID" value="SVB25762.1"/>
    <property type="molecule type" value="Genomic_DNA"/>
</dbReference>
<accession>A0A382CIX5</accession>
<evidence type="ECO:0008006" key="2">
    <source>
        <dbReference type="Google" id="ProtNLM"/>
    </source>
</evidence>
<organism evidence="1">
    <name type="scientific">marine metagenome</name>
    <dbReference type="NCBI Taxonomy" id="408172"/>
    <lineage>
        <taxon>unclassified sequences</taxon>
        <taxon>metagenomes</taxon>
        <taxon>ecological metagenomes</taxon>
    </lineage>
</organism>
<protein>
    <recommendedName>
        <fullName evidence="2">FlgD Ig-like domain-containing protein</fullName>
    </recommendedName>
</protein>
<evidence type="ECO:0000313" key="1">
    <source>
        <dbReference type="EMBL" id="SVB25762.1"/>
    </source>
</evidence>
<feature type="non-terminal residue" evidence="1">
    <location>
        <position position="1"/>
    </location>
</feature>
<dbReference type="Gene3D" id="2.60.40.4070">
    <property type="match status" value="1"/>
</dbReference>
<sequence length="45" mass="5083">LMVPGRYNISWNGTNRFGKPIASGTYFAVMKYGEGTQVQKLLFLK</sequence>
<proteinExistence type="predicted"/>
<dbReference type="AlphaFoldDB" id="A0A382CIX5"/>